<sequence>MKTIVVTTDFTLISQNAVDYATELALFLQMKLSILHVSSIPLSFSEVPAPIFDLIEMQSDAEIELARLKESIIDETGGLLSVEAHLRVGDAVSEINDYCNAVKPYIVIIGAESANAFERFLFAGKAVSALRQLAWPLIVVPPAVRFANIRKVALACDCKDVLSTIPLTYIKTLVDDLHAQLQVVHIAKHDHDSNTLRYEKEFEWLKNVLKGTCSKYHILHGEHVEECLTEFAEKNKIDLMIVIPKKYNLLRDLFRHSHSQNLVLHTHVPVMSVH</sequence>
<comment type="caution">
    <text evidence="3">The sequence shown here is derived from an EMBL/GenBank/DDBJ whole genome shotgun (WGS) entry which is preliminary data.</text>
</comment>
<feature type="domain" description="UspA" evidence="2">
    <location>
        <begin position="209"/>
        <end position="274"/>
    </location>
</feature>
<evidence type="ECO:0000256" key="1">
    <source>
        <dbReference type="ARBA" id="ARBA00008791"/>
    </source>
</evidence>
<dbReference type="RefSeq" id="WP_217791164.1">
    <property type="nucleotide sequence ID" value="NZ_JAHSPG010000006.1"/>
</dbReference>
<feature type="domain" description="UspA" evidence="2">
    <location>
        <begin position="1"/>
        <end position="141"/>
    </location>
</feature>
<name>A0A9E2SCS8_9BACT</name>
<evidence type="ECO:0000259" key="2">
    <source>
        <dbReference type="Pfam" id="PF00582"/>
    </source>
</evidence>
<dbReference type="Pfam" id="PF00582">
    <property type="entry name" value="Usp"/>
    <property type="match status" value="2"/>
</dbReference>
<dbReference type="Proteomes" id="UP000812270">
    <property type="component" value="Unassembled WGS sequence"/>
</dbReference>
<protein>
    <submittedName>
        <fullName evidence="3">Universal stress protein</fullName>
    </submittedName>
</protein>
<dbReference type="PANTHER" id="PTHR46268:SF6">
    <property type="entry name" value="UNIVERSAL STRESS PROTEIN UP12"/>
    <property type="match status" value="1"/>
</dbReference>
<proteinExistence type="inferred from homology"/>
<dbReference type="AlphaFoldDB" id="A0A9E2SCS8"/>
<comment type="similarity">
    <text evidence="1">Belongs to the universal stress protein A family.</text>
</comment>
<evidence type="ECO:0000313" key="4">
    <source>
        <dbReference type="Proteomes" id="UP000812270"/>
    </source>
</evidence>
<dbReference type="EMBL" id="JAHSPG010000006">
    <property type="protein sequence ID" value="MBV4357520.1"/>
    <property type="molecule type" value="Genomic_DNA"/>
</dbReference>
<dbReference type="InterPro" id="IPR006016">
    <property type="entry name" value="UspA"/>
</dbReference>
<dbReference type="CDD" id="cd00293">
    <property type="entry name" value="USP-like"/>
    <property type="match status" value="1"/>
</dbReference>
<organism evidence="3 4">
    <name type="scientific">Pinibacter aurantiacus</name>
    <dbReference type="NCBI Taxonomy" id="2851599"/>
    <lineage>
        <taxon>Bacteria</taxon>
        <taxon>Pseudomonadati</taxon>
        <taxon>Bacteroidota</taxon>
        <taxon>Chitinophagia</taxon>
        <taxon>Chitinophagales</taxon>
        <taxon>Chitinophagaceae</taxon>
        <taxon>Pinibacter</taxon>
    </lineage>
</organism>
<evidence type="ECO:0000313" key="3">
    <source>
        <dbReference type="EMBL" id="MBV4357520.1"/>
    </source>
</evidence>
<dbReference type="PANTHER" id="PTHR46268">
    <property type="entry name" value="STRESS RESPONSE PROTEIN NHAX"/>
    <property type="match status" value="1"/>
</dbReference>
<reference evidence="3" key="1">
    <citation type="submission" date="2021-06" db="EMBL/GenBank/DDBJ databases">
        <authorList>
            <person name="Huq M.A."/>
        </authorList>
    </citation>
    <scope>NUCLEOTIDE SEQUENCE</scope>
    <source>
        <strain evidence="3">MAH-26</strain>
    </source>
</reference>
<accession>A0A9E2SCS8</accession>
<gene>
    <name evidence="3" type="ORF">KTO63_10205</name>
</gene>
<keyword evidence="4" id="KW-1185">Reference proteome</keyword>